<feature type="region of interest" description="Disordered" evidence="10">
    <location>
        <begin position="1"/>
        <end position="28"/>
    </location>
</feature>
<dbReference type="STRING" id="980561.A1359_12430"/>
<dbReference type="GO" id="GO:0006538">
    <property type="term" value="P:L-glutamate catabolic process"/>
    <property type="evidence" value="ECO:0007669"/>
    <property type="project" value="TreeGrafter"/>
</dbReference>
<dbReference type="EMBL" id="LUUI01000121">
    <property type="protein sequence ID" value="OAI13377.1"/>
    <property type="molecule type" value="Genomic_DNA"/>
</dbReference>
<dbReference type="PANTHER" id="PTHR43321:SF3">
    <property type="entry name" value="GLUTAMATE DECARBOXYLASE"/>
    <property type="match status" value="1"/>
</dbReference>
<accession>A0A177N5S2</accession>
<protein>
    <recommendedName>
        <fullName evidence="3 9">Glutamate decarboxylase</fullName>
        <ecNumber evidence="3 9">4.1.1.15</ecNumber>
    </recommendedName>
</protein>
<dbReference type="EC" id="4.1.1.15" evidence="3 9"/>
<dbReference type="GO" id="GO:0004351">
    <property type="term" value="F:glutamate decarboxylase activity"/>
    <property type="evidence" value="ECO:0007669"/>
    <property type="project" value="UniProtKB-EC"/>
</dbReference>
<keyword evidence="5 8" id="KW-0456">Lyase</keyword>
<gene>
    <name evidence="11" type="ORF">A1359_12430</name>
</gene>
<dbReference type="RefSeq" id="WP_066984401.1">
    <property type="nucleotide sequence ID" value="NZ_LUUI01000121.1"/>
</dbReference>
<evidence type="ECO:0000256" key="9">
    <source>
        <dbReference type="RuleBase" id="RU361171"/>
    </source>
</evidence>
<reference evidence="11 12" key="1">
    <citation type="submission" date="2016-03" db="EMBL/GenBank/DDBJ databases">
        <authorList>
            <person name="Ploux O."/>
        </authorList>
    </citation>
    <scope>NUCLEOTIDE SEQUENCE [LARGE SCALE GENOMIC DNA]</scope>
    <source>
        <strain evidence="11 12">R-45370</strain>
    </source>
</reference>
<keyword evidence="12" id="KW-1185">Reference proteome</keyword>
<evidence type="ECO:0000256" key="10">
    <source>
        <dbReference type="SAM" id="MobiDB-lite"/>
    </source>
</evidence>
<keyword evidence="4 7" id="KW-0663">Pyridoxal phosphate</keyword>
<evidence type="ECO:0000313" key="11">
    <source>
        <dbReference type="EMBL" id="OAI13377.1"/>
    </source>
</evidence>
<dbReference type="GO" id="GO:0030170">
    <property type="term" value="F:pyridoxal phosphate binding"/>
    <property type="evidence" value="ECO:0007669"/>
    <property type="project" value="InterPro"/>
</dbReference>
<dbReference type="Gene3D" id="3.90.1150.160">
    <property type="match status" value="1"/>
</dbReference>
<comment type="similarity">
    <text evidence="2 8">Belongs to the group II decarboxylase family.</text>
</comment>
<dbReference type="Gene3D" id="4.10.280.50">
    <property type="match status" value="1"/>
</dbReference>
<dbReference type="Gene3D" id="3.40.640.10">
    <property type="entry name" value="Type I PLP-dependent aspartate aminotransferase-like (Major domain)"/>
    <property type="match status" value="1"/>
</dbReference>
<feature type="modified residue" description="N6-(pyridoxal phosphate)lysine" evidence="7">
    <location>
        <position position="273"/>
    </location>
</feature>
<name>A0A177N5S2_9GAMM</name>
<evidence type="ECO:0000256" key="4">
    <source>
        <dbReference type="ARBA" id="ARBA00022898"/>
    </source>
</evidence>
<dbReference type="NCBIfam" id="TIGR01788">
    <property type="entry name" value="Glu-decarb-GAD"/>
    <property type="match status" value="1"/>
</dbReference>
<evidence type="ECO:0000256" key="2">
    <source>
        <dbReference type="ARBA" id="ARBA00009533"/>
    </source>
</evidence>
<dbReference type="InterPro" id="IPR015424">
    <property type="entry name" value="PyrdxlP-dep_Trfase"/>
</dbReference>
<sequence>MLSKKTTARHKHSRLHARTGGLTAPKHALDLEERSPRNAYELVHDEMFFDANPRLNMASFVTTWMEPEASQLMMESLDKNLIDKPIYPQTLEIQNRCVSIIAELFHAGEDAAGTATVGSSEAIHLAGLVMKWNWKKWYQTKYGKDAALKPNMIMGSNVQVCWKKFARYFEVDLIEIPLTKENRLDEEAAIARVDDNTIGVVGILGNTYSGEFDDIKQLDTLIDQNNKEYNREVPLHVDAASGGGVAPFTREHKDIVWDFRLKWVNSINMSGHKYGLVYPGIGWAIWKSKASIPKDLIFDVDYLGESQEDFGLNFSRGAGQIIAQYYNFVRYGHKGYSRIMNNLMDLYSEIKPKIVAIKNQDGVKMFDLVSHDKGLPLICISVTKAATDLGYTMAAISHRSREKGWVLPVYPMSAPKEGLTVMRMVLKQGFNSEMGDKLVDDITWAVNEIMQERKQLSLSHGAHGIC</sequence>
<evidence type="ECO:0000256" key="8">
    <source>
        <dbReference type="RuleBase" id="RU000382"/>
    </source>
</evidence>
<dbReference type="Pfam" id="PF00282">
    <property type="entry name" value="Pyridoxal_deC"/>
    <property type="match status" value="1"/>
</dbReference>
<comment type="cofactor">
    <cofactor evidence="1 7 8">
        <name>pyridoxal 5'-phosphate</name>
        <dbReference type="ChEBI" id="CHEBI:597326"/>
    </cofactor>
</comment>
<dbReference type="InterPro" id="IPR015421">
    <property type="entry name" value="PyrdxlP-dep_Trfase_major"/>
</dbReference>
<dbReference type="OrthoDB" id="9803665at2"/>
<evidence type="ECO:0000256" key="5">
    <source>
        <dbReference type="ARBA" id="ARBA00023239"/>
    </source>
</evidence>
<evidence type="ECO:0000256" key="1">
    <source>
        <dbReference type="ARBA" id="ARBA00001933"/>
    </source>
</evidence>
<proteinExistence type="inferred from homology"/>
<dbReference type="AlphaFoldDB" id="A0A177N5S2"/>
<evidence type="ECO:0000256" key="3">
    <source>
        <dbReference type="ARBA" id="ARBA00012421"/>
    </source>
</evidence>
<dbReference type="PANTHER" id="PTHR43321">
    <property type="entry name" value="GLUTAMATE DECARBOXYLASE"/>
    <property type="match status" value="1"/>
</dbReference>
<evidence type="ECO:0000313" key="12">
    <source>
        <dbReference type="Proteomes" id="UP000078476"/>
    </source>
</evidence>
<keyword evidence="9" id="KW-0210">Decarboxylase</keyword>
<organism evidence="11 12">
    <name type="scientific">Methylomonas lenta</name>
    <dbReference type="NCBI Taxonomy" id="980561"/>
    <lineage>
        <taxon>Bacteria</taxon>
        <taxon>Pseudomonadati</taxon>
        <taxon>Pseudomonadota</taxon>
        <taxon>Gammaproteobacteria</taxon>
        <taxon>Methylococcales</taxon>
        <taxon>Methylococcaceae</taxon>
        <taxon>Methylomonas</taxon>
    </lineage>
</organism>
<dbReference type="InterPro" id="IPR010107">
    <property type="entry name" value="Glutamate_decarboxylase"/>
</dbReference>
<dbReference type="GO" id="GO:0005829">
    <property type="term" value="C:cytosol"/>
    <property type="evidence" value="ECO:0007669"/>
    <property type="project" value="TreeGrafter"/>
</dbReference>
<evidence type="ECO:0000256" key="6">
    <source>
        <dbReference type="ARBA" id="ARBA00048868"/>
    </source>
</evidence>
<dbReference type="InterPro" id="IPR002129">
    <property type="entry name" value="PyrdxlP-dep_de-COase"/>
</dbReference>
<dbReference type="Proteomes" id="UP000078476">
    <property type="component" value="Unassembled WGS sequence"/>
</dbReference>
<feature type="compositionally biased region" description="Basic residues" evidence="10">
    <location>
        <begin position="1"/>
        <end position="17"/>
    </location>
</feature>
<dbReference type="SUPFAM" id="SSF53383">
    <property type="entry name" value="PLP-dependent transferases"/>
    <property type="match status" value="1"/>
</dbReference>
<evidence type="ECO:0000256" key="7">
    <source>
        <dbReference type="PIRSR" id="PIRSR602129-50"/>
    </source>
</evidence>
<comment type="caution">
    <text evidence="11">The sequence shown here is derived from an EMBL/GenBank/DDBJ whole genome shotgun (WGS) entry which is preliminary data.</text>
</comment>
<comment type="catalytic activity">
    <reaction evidence="6 9">
        <text>L-glutamate + H(+) = 4-aminobutanoate + CO2</text>
        <dbReference type="Rhea" id="RHEA:17785"/>
        <dbReference type="ChEBI" id="CHEBI:15378"/>
        <dbReference type="ChEBI" id="CHEBI:16526"/>
        <dbReference type="ChEBI" id="CHEBI:29985"/>
        <dbReference type="ChEBI" id="CHEBI:59888"/>
        <dbReference type="EC" id="4.1.1.15"/>
    </reaction>
</comment>